<accession>A0A5J4V731</accession>
<evidence type="ECO:0000313" key="3">
    <source>
        <dbReference type="Proteomes" id="UP000324800"/>
    </source>
</evidence>
<dbReference type="EMBL" id="SNRW01009026">
    <property type="protein sequence ID" value="KAA6378626.1"/>
    <property type="molecule type" value="Genomic_DNA"/>
</dbReference>
<comment type="caution">
    <text evidence="2">The sequence shown here is derived from an EMBL/GenBank/DDBJ whole genome shotgun (WGS) entry which is preliminary data.</text>
</comment>
<protein>
    <submittedName>
        <fullName evidence="2">Uncharacterized protein</fullName>
    </submittedName>
</protein>
<dbReference type="AlphaFoldDB" id="A0A5J4V731"/>
<feature type="compositionally biased region" description="Basic residues" evidence="1">
    <location>
        <begin position="34"/>
        <end position="43"/>
    </location>
</feature>
<feature type="region of interest" description="Disordered" evidence="1">
    <location>
        <begin position="1"/>
        <end position="110"/>
    </location>
</feature>
<reference evidence="2 3" key="1">
    <citation type="submission" date="2019-03" db="EMBL/GenBank/DDBJ databases">
        <title>Single cell metagenomics reveals metabolic interactions within the superorganism composed of flagellate Streblomastix strix and complex community of Bacteroidetes bacteria on its surface.</title>
        <authorList>
            <person name="Treitli S.C."/>
            <person name="Kolisko M."/>
            <person name="Husnik F."/>
            <person name="Keeling P."/>
            <person name="Hampl V."/>
        </authorList>
    </citation>
    <scope>NUCLEOTIDE SEQUENCE [LARGE SCALE GENOMIC DNA]</scope>
    <source>
        <strain evidence="2">ST1C</strain>
    </source>
</reference>
<gene>
    <name evidence="2" type="ORF">EZS28_025848</name>
</gene>
<name>A0A5J4V731_9EUKA</name>
<feature type="compositionally biased region" description="Acidic residues" evidence="1">
    <location>
        <begin position="8"/>
        <end position="27"/>
    </location>
</feature>
<sequence length="368" mass="42654">MQLQKDLESDDEDDFDDDQDNDEDASEATDGANRAKKRARERKRIKEQEKENVRDRNKKNKKDNQKDRIKEDNDNKSSSSDDSLKIAAAHGKRKGGRDRENAAPLRRKESDGEKLVKYLKKEMANVSNKWASDTAAAALSDIARCAANINVIAKDNFIQQLIGYLQQNTHNSRPDKLVLSSLTILLKMCIRIWTKEDDDRQKEDEKQREIESEMYMNKDTYNYIKDKDKDRYREKDKEKDKDKDKSGNINKQKLKGKEDNVNQQQLIMQQLQSIIDWRDSVKEAVRSQVPPELIQRFTRHPDQSIAMYSKHLYNFLINNNYNYNVNVMSTNLNNSIASSATANSISQGSVGYPGNKKQQQCKLEYCLT</sequence>
<feature type="region of interest" description="Disordered" evidence="1">
    <location>
        <begin position="226"/>
        <end position="261"/>
    </location>
</feature>
<feature type="compositionally biased region" description="Basic and acidic residues" evidence="1">
    <location>
        <begin position="226"/>
        <end position="246"/>
    </location>
</feature>
<dbReference type="Proteomes" id="UP000324800">
    <property type="component" value="Unassembled WGS sequence"/>
</dbReference>
<proteinExistence type="predicted"/>
<organism evidence="2 3">
    <name type="scientific">Streblomastix strix</name>
    <dbReference type="NCBI Taxonomy" id="222440"/>
    <lineage>
        <taxon>Eukaryota</taxon>
        <taxon>Metamonada</taxon>
        <taxon>Preaxostyla</taxon>
        <taxon>Oxymonadida</taxon>
        <taxon>Streblomastigidae</taxon>
        <taxon>Streblomastix</taxon>
    </lineage>
</organism>
<feature type="compositionally biased region" description="Basic and acidic residues" evidence="1">
    <location>
        <begin position="44"/>
        <end position="55"/>
    </location>
</feature>
<evidence type="ECO:0000256" key="1">
    <source>
        <dbReference type="SAM" id="MobiDB-lite"/>
    </source>
</evidence>
<evidence type="ECO:0000313" key="2">
    <source>
        <dbReference type="EMBL" id="KAA6378626.1"/>
    </source>
</evidence>
<feature type="compositionally biased region" description="Basic and acidic residues" evidence="1">
    <location>
        <begin position="62"/>
        <end position="75"/>
    </location>
</feature>
<feature type="compositionally biased region" description="Basic and acidic residues" evidence="1">
    <location>
        <begin position="97"/>
        <end position="110"/>
    </location>
</feature>